<keyword evidence="3" id="KW-1185">Reference proteome</keyword>
<dbReference type="SUPFAM" id="SSF57884">
    <property type="entry name" value="Ada DNA repair protein, N-terminal domain (N-Ada 10)"/>
    <property type="match status" value="1"/>
</dbReference>
<comment type="caution">
    <text evidence="2">The sequence shown here is derived from an EMBL/GenBank/DDBJ whole genome shotgun (WGS) entry which is preliminary data.</text>
</comment>
<dbReference type="EMBL" id="JAOSHN010000004">
    <property type="protein sequence ID" value="MCU7378994.1"/>
    <property type="molecule type" value="Genomic_DNA"/>
</dbReference>
<proteinExistence type="predicted"/>
<dbReference type="InterPro" id="IPR044929">
    <property type="entry name" value="DNA/RNA_non-sp_Endonuclease_sf"/>
</dbReference>
<evidence type="ECO:0000313" key="2">
    <source>
        <dbReference type="EMBL" id="MCU7378994.1"/>
    </source>
</evidence>
<dbReference type="Pfam" id="PF13930">
    <property type="entry name" value="Endonuclea_NS_2"/>
    <property type="match status" value="1"/>
</dbReference>
<sequence>MNKTFYFKDCYQPNHKNLRRWTLIILALAICLIAAGCTDDGRQGTGAAAISPEDIPEYSQQPYIEINGNEPYFDQADLTTTAFETYSDLDDLGRCGEAYACVGKEVMPTEKRGSIGMIKPAGWHTAKYQNVDGKYLYNRCHLIGYQLTAENANEKNLITGTRYLNVEGMLPFENEVAEYVKETNNHVLYRVTPVYDGDNLLADGVLMEALSVEDQGEGVKFNVFAYNVQPDIAIDYQTGESHMKDQTGTKAETTAASQESTQEYIVNRNSDIFHKPTCASVKKMADKNKEPFKGRRSVLIDQGLKPCGNCHP</sequence>
<protein>
    <submittedName>
        <fullName evidence="2">DNA/RNA non-specific endonuclease</fullName>
    </submittedName>
</protein>
<evidence type="ECO:0000313" key="3">
    <source>
        <dbReference type="Proteomes" id="UP001065549"/>
    </source>
</evidence>
<accession>A0A9J6QS76</accession>
<dbReference type="Gene3D" id="3.40.10.10">
    <property type="entry name" value="DNA Methylphosphotriester Repair Domain"/>
    <property type="match status" value="1"/>
</dbReference>
<organism evidence="2 3">
    <name type="scientific">Hominibacterium faecale</name>
    <dbReference type="NCBI Taxonomy" id="2839743"/>
    <lineage>
        <taxon>Bacteria</taxon>
        <taxon>Bacillati</taxon>
        <taxon>Bacillota</taxon>
        <taxon>Clostridia</taxon>
        <taxon>Peptostreptococcales</taxon>
        <taxon>Anaerovoracaceae</taxon>
        <taxon>Hominibacterium</taxon>
    </lineage>
</organism>
<reference evidence="2" key="1">
    <citation type="submission" date="2022-09" db="EMBL/GenBank/DDBJ databases">
        <title>Culturomic study of gut microbiota in children with autism spectrum disorder.</title>
        <authorList>
            <person name="Efimov B.A."/>
            <person name="Chaplin A.V."/>
            <person name="Sokolova S.R."/>
            <person name="Pikina A.P."/>
            <person name="Korzhanova M."/>
            <person name="Belova V."/>
            <person name="Korostin D."/>
        </authorList>
    </citation>
    <scope>NUCLEOTIDE SEQUENCE</scope>
    <source>
        <strain evidence="2">ASD5510</strain>
    </source>
</reference>
<dbReference type="InterPro" id="IPR035451">
    <property type="entry name" value="Ada-like_dom_sf"/>
</dbReference>
<gene>
    <name evidence="2" type="ORF">OBO34_11600</name>
</gene>
<dbReference type="RefSeq" id="WP_148397678.1">
    <property type="nucleotide sequence ID" value="NZ_JAJAGH010000001.1"/>
</dbReference>
<keyword evidence="2" id="KW-0255">Endonuclease</keyword>
<keyword evidence="2" id="KW-0540">Nuclease</keyword>
<evidence type="ECO:0000259" key="1">
    <source>
        <dbReference type="Pfam" id="PF13930"/>
    </source>
</evidence>
<dbReference type="Proteomes" id="UP001065549">
    <property type="component" value="Unassembled WGS sequence"/>
</dbReference>
<keyword evidence="2" id="KW-0378">Hydrolase</keyword>
<dbReference type="AlphaFoldDB" id="A0A9J6QS76"/>
<name>A0A9J6QS76_9FIRM</name>
<feature type="domain" description="Type VII secretion system protein EssD-like" evidence="1">
    <location>
        <begin position="84"/>
        <end position="209"/>
    </location>
</feature>
<dbReference type="Gene3D" id="3.40.570.10">
    <property type="entry name" value="Extracellular Endonuclease, subunit A"/>
    <property type="match status" value="1"/>
</dbReference>
<dbReference type="GO" id="GO:0004519">
    <property type="term" value="F:endonuclease activity"/>
    <property type="evidence" value="ECO:0007669"/>
    <property type="project" value="UniProtKB-KW"/>
</dbReference>
<dbReference type="InterPro" id="IPR044927">
    <property type="entry name" value="Endonuclea_NS_2"/>
</dbReference>